<dbReference type="KEGG" id="vde:111247212"/>
<dbReference type="PANTHER" id="PTHR10494">
    <property type="entry name" value="BONE MORPHOGENETIC PROTEIN INHIBITOR, NOGGIN"/>
    <property type="match status" value="1"/>
</dbReference>
<dbReference type="GO" id="GO:0045596">
    <property type="term" value="P:negative regulation of cell differentiation"/>
    <property type="evidence" value="ECO:0007669"/>
    <property type="project" value="InterPro"/>
</dbReference>
<evidence type="ECO:0008006" key="9">
    <source>
        <dbReference type="Google" id="ProtNLM"/>
    </source>
</evidence>
<dbReference type="Gene3D" id="1.10.287.520">
    <property type="entry name" value="Helix hairpin bin"/>
    <property type="match status" value="1"/>
</dbReference>
<feature type="compositionally biased region" description="Basic residues" evidence="6">
    <location>
        <begin position="116"/>
        <end position="126"/>
    </location>
</feature>
<evidence type="ECO:0000256" key="1">
    <source>
        <dbReference type="ARBA" id="ARBA00004613"/>
    </source>
</evidence>
<protein>
    <recommendedName>
        <fullName evidence="9">Noggin</fullName>
    </recommendedName>
</protein>
<evidence type="ECO:0000313" key="7">
    <source>
        <dbReference type="EnsemblMetazoa" id="XP_022653611"/>
    </source>
</evidence>
<dbReference type="PANTHER" id="PTHR10494:SF6">
    <property type="entry name" value="NOGGIN"/>
    <property type="match status" value="1"/>
</dbReference>
<evidence type="ECO:0000256" key="6">
    <source>
        <dbReference type="SAM" id="MobiDB-lite"/>
    </source>
</evidence>
<proteinExistence type="inferred from homology"/>
<dbReference type="InterPro" id="IPR008717">
    <property type="entry name" value="Noggin"/>
</dbReference>
<dbReference type="InParanoid" id="A0A7M7JKL3"/>
<dbReference type="AlphaFoldDB" id="A0A7M7JKL3"/>
<evidence type="ECO:0000256" key="2">
    <source>
        <dbReference type="ARBA" id="ARBA00007480"/>
    </source>
</evidence>
<comment type="subcellular location">
    <subcellularLocation>
        <location evidence="1">Secreted</location>
    </subcellularLocation>
</comment>
<comment type="similarity">
    <text evidence="2">Belongs to the noggin family.</text>
</comment>
<dbReference type="Pfam" id="PF05806">
    <property type="entry name" value="Noggin"/>
    <property type="match status" value="1"/>
</dbReference>
<accession>A0A7M7JKL3</accession>
<evidence type="ECO:0000256" key="3">
    <source>
        <dbReference type="ARBA" id="ARBA00022473"/>
    </source>
</evidence>
<reference evidence="7" key="1">
    <citation type="submission" date="2021-01" db="UniProtKB">
        <authorList>
            <consortium name="EnsemblMetazoa"/>
        </authorList>
    </citation>
    <scope>IDENTIFICATION</scope>
</reference>
<evidence type="ECO:0000256" key="5">
    <source>
        <dbReference type="ARBA" id="ARBA00022729"/>
    </source>
</evidence>
<name>A0A7M7JKL3_VARDE</name>
<keyword evidence="8" id="KW-1185">Reference proteome</keyword>
<evidence type="ECO:0000313" key="8">
    <source>
        <dbReference type="Proteomes" id="UP000594260"/>
    </source>
</evidence>
<dbReference type="Gene3D" id="2.10.90.10">
    <property type="entry name" value="Cystine-knot cytokines"/>
    <property type="match status" value="1"/>
</dbReference>
<dbReference type="EnsemblMetazoa" id="XM_022797876">
    <property type="protein sequence ID" value="XP_022653611"/>
    <property type="gene ID" value="LOC111247212"/>
</dbReference>
<keyword evidence="5" id="KW-0732">Signal</keyword>
<dbReference type="SUPFAM" id="SSF57501">
    <property type="entry name" value="Cystine-knot cytokines"/>
    <property type="match status" value="1"/>
</dbReference>
<dbReference type="GO" id="GO:0005615">
    <property type="term" value="C:extracellular space"/>
    <property type="evidence" value="ECO:0007669"/>
    <property type="project" value="TreeGrafter"/>
</dbReference>
<sequence>MSFRKQRSRCVYVAERFGVCSFFLCVPLPLSLLLAGVFQAQGAVGLNSDQKAASKLLRPRPEERYHFPQALDIPTPHRMPEVDVETLLNILGDDFQPKYMSITNPNDDELKLSNSTKRHRQHKQRKNSASSRESLKALLSGRLSEVPRGQPEFRRTLRRFLRKHTECRIARYWHDLGDRYFPRYVREGTCQQTHVSCSIPPGMLCQPHKQKEIKLLWWHCTTGGYSTRTQVNQPHYNLERQKCRWIKMIYPVLSECTCKCKAEDES</sequence>
<dbReference type="Proteomes" id="UP000594260">
    <property type="component" value="Unplaced"/>
</dbReference>
<dbReference type="InterPro" id="IPR029034">
    <property type="entry name" value="Cystine-knot_cytokine"/>
</dbReference>
<keyword evidence="3" id="KW-0217">Developmental protein</keyword>
<dbReference type="OrthoDB" id="5950649at2759"/>
<dbReference type="GO" id="GO:0030514">
    <property type="term" value="P:negative regulation of BMP signaling pathway"/>
    <property type="evidence" value="ECO:0007669"/>
    <property type="project" value="InterPro"/>
</dbReference>
<feature type="region of interest" description="Disordered" evidence="6">
    <location>
        <begin position="103"/>
        <end position="134"/>
    </location>
</feature>
<evidence type="ECO:0000256" key="4">
    <source>
        <dbReference type="ARBA" id="ARBA00022525"/>
    </source>
</evidence>
<dbReference type="GO" id="GO:0009953">
    <property type="term" value="P:dorsal/ventral pattern formation"/>
    <property type="evidence" value="ECO:0007669"/>
    <property type="project" value="TreeGrafter"/>
</dbReference>
<dbReference type="RefSeq" id="XP_022653611.1">
    <property type="nucleotide sequence ID" value="XM_022797876.1"/>
</dbReference>
<keyword evidence="4" id="KW-0964">Secreted</keyword>
<dbReference type="OMA" id="DSEMRQK"/>
<dbReference type="GeneID" id="111247212"/>
<organism evidence="7 8">
    <name type="scientific">Varroa destructor</name>
    <name type="common">Honeybee mite</name>
    <dbReference type="NCBI Taxonomy" id="109461"/>
    <lineage>
        <taxon>Eukaryota</taxon>
        <taxon>Metazoa</taxon>
        <taxon>Ecdysozoa</taxon>
        <taxon>Arthropoda</taxon>
        <taxon>Chelicerata</taxon>
        <taxon>Arachnida</taxon>
        <taxon>Acari</taxon>
        <taxon>Parasitiformes</taxon>
        <taxon>Mesostigmata</taxon>
        <taxon>Gamasina</taxon>
        <taxon>Dermanyssoidea</taxon>
        <taxon>Varroidae</taxon>
        <taxon>Varroa</taxon>
    </lineage>
</organism>